<dbReference type="GO" id="GO:0000139">
    <property type="term" value="C:Golgi membrane"/>
    <property type="evidence" value="ECO:0007669"/>
    <property type="project" value="UniProtKB-SubCell"/>
</dbReference>
<feature type="transmembrane region" description="Helical" evidence="10">
    <location>
        <begin position="173"/>
        <end position="200"/>
    </location>
</feature>
<dbReference type="EMBL" id="AKIJ01000005">
    <property type="protein sequence ID" value="KFG25330.1"/>
    <property type="molecule type" value="Genomic_DNA"/>
</dbReference>
<evidence type="ECO:0000256" key="7">
    <source>
        <dbReference type="ARBA" id="ARBA00023055"/>
    </source>
</evidence>
<dbReference type="GO" id="GO:0005789">
    <property type="term" value="C:endoplasmic reticulum membrane"/>
    <property type="evidence" value="ECO:0007669"/>
    <property type="project" value="UniProtKB-SubCell"/>
</dbReference>
<evidence type="ECO:0000256" key="1">
    <source>
        <dbReference type="ARBA" id="ARBA00004477"/>
    </source>
</evidence>
<dbReference type="Proteomes" id="UP000054524">
    <property type="component" value="Unassembled WGS sequence"/>
</dbReference>
<dbReference type="HOGENOM" id="CLU_1337839_0_0_1"/>
<evidence type="ECO:0000256" key="6">
    <source>
        <dbReference type="ARBA" id="ARBA00022989"/>
    </source>
</evidence>
<evidence type="ECO:0000256" key="5">
    <source>
        <dbReference type="ARBA" id="ARBA00022824"/>
    </source>
</evidence>
<keyword evidence="10" id="KW-0333">Golgi apparatus</keyword>
<keyword evidence="8 10" id="KW-0443">Lipid metabolism</keyword>
<evidence type="ECO:0000313" key="12">
    <source>
        <dbReference type="Proteomes" id="UP000054524"/>
    </source>
</evidence>
<keyword evidence="9 10" id="KW-0472">Membrane</keyword>
<organism evidence="11 12">
    <name type="scientific">Nematocida ausubeli (strain ATCC PRA-371 / ERTm2)</name>
    <name type="common">Nematode killer fungus</name>
    <dbReference type="NCBI Taxonomy" id="1913371"/>
    <lineage>
        <taxon>Eukaryota</taxon>
        <taxon>Fungi</taxon>
        <taxon>Fungi incertae sedis</taxon>
        <taxon>Microsporidia</taxon>
        <taxon>Nematocida</taxon>
    </lineage>
</organism>
<evidence type="ECO:0000256" key="4">
    <source>
        <dbReference type="ARBA" id="ARBA00022692"/>
    </source>
</evidence>
<evidence type="ECO:0000256" key="10">
    <source>
        <dbReference type="RuleBase" id="RU368065"/>
    </source>
</evidence>
<dbReference type="Pfam" id="PF04161">
    <property type="entry name" value="Arv1"/>
    <property type="match status" value="1"/>
</dbReference>
<comment type="subcellular location">
    <subcellularLocation>
        <location evidence="1 10">Endoplasmic reticulum membrane</location>
        <topology evidence="1 10">Multi-pass membrane protein</topology>
    </subcellularLocation>
    <subcellularLocation>
        <location evidence="10">Golgi apparatus membrane</location>
        <topology evidence="10">Multi-pass membrane protein</topology>
    </subcellularLocation>
</comment>
<dbReference type="GO" id="GO:0097036">
    <property type="term" value="P:regulation of plasma membrane sterol distribution"/>
    <property type="evidence" value="ECO:0007669"/>
    <property type="project" value="UniProtKB-UniRule"/>
</dbReference>
<name>A0A086IZL2_NEMA1</name>
<keyword evidence="10" id="KW-0746">Sphingolipid metabolism</keyword>
<evidence type="ECO:0000256" key="8">
    <source>
        <dbReference type="ARBA" id="ARBA00023098"/>
    </source>
</evidence>
<dbReference type="GO" id="GO:0032366">
    <property type="term" value="P:intracellular sterol transport"/>
    <property type="evidence" value="ECO:0007669"/>
    <property type="project" value="UniProtKB-UniRule"/>
</dbReference>
<feature type="transmembrane region" description="Helical" evidence="10">
    <location>
        <begin position="102"/>
        <end position="120"/>
    </location>
</feature>
<evidence type="ECO:0000256" key="9">
    <source>
        <dbReference type="ARBA" id="ARBA00023136"/>
    </source>
</evidence>
<dbReference type="GeneID" id="77677075"/>
<evidence type="ECO:0000313" key="11">
    <source>
        <dbReference type="EMBL" id="KFG25330.1"/>
    </source>
</evidence>
<keyword evidence="6 10" id="KW-1133">Transmembrane helix</keyword>
<dbReference type="GO" id="GO:0016125">
    <property type="term" value="P:sterol metabolic process"/>
    <property type="evidence" value="ECO:0007669"/>
    <property type="project" value="UniProtKB-UniRule"/>
</dbReference>
<comment type="function">
    <text evidence="10">Regulates also the sphingolipid metabolism.</text>
</comment>
<keyword evidence="7 10" id="KW-0445">Lipid transport</keyword>
<dbReference type="RefSeq" id="XP_052903885.1">
    <property type="nucleotide sequence ID" value="XM_053049714.1"/>
</dbReference>
<evidence type="ECO:0000256" key="3">
    <source>
        <dbReference type="ARBA" id="ARBA00022448"/>
    </source>
</evidence>
<comment type="function">
    <text evidence="10">Mediator of sterol homeostasis involved in sterol uptake, trafficking and distribution into membranes.</text>
</comment>
<comment type="caution">
    <text evidence="11">The sequence shown here is derived from an EMBL/GenBank/DDBJ whole genome shotgun (WGS) entry which is preliminary data.</text>
</comment>
<reference evidence="11 12" key="1">
    <citation type="journal article" date="2014" name="Genome Announc.">
        <title>Genome Sequence of the Microsporidian Species Nematocida sp1 Strain ERTm6 (ATCC PRA-372).</title>
        <authorList>
            <person name="Bakowski M.A."/>
            <person name="Priest M."/>
            <person name="Young S."/>
            <person name="Cuomo C.A."/>
            <person name="Troemel E.R."/>
        </authorList>
    </citation>
    <scope>NUCLEOTIDE SEQUENCE [LARGE SCALE GENOMIC DNA]</scope>
    <source>
        <strain evidence="11 12">ERTm6</strain>
    </source>
</reference>
<keyword evidence="12" id="KW-1185">Reference proteome</keyword>
<feature type="transmembrane region" description="Helical" evidence="10">
    <location>
        <begin position="132"/>
        <end position="153"/>
    </location>
</feature>
<dbReference type="GO" id="GO:0006665">
    <property type="term" value="P:sphingolipid metabolic process"/>
    <property type="evidence" value="ECO:0007669"/>
    <property type="project" value="UniProtKB-UniRule"/>
</dbReference>
<gene>
    <name evidence="11" type="ORF">NESG_02102</name>
</gene>
<proteinExistence type="inferred from homology"/>
<sequence>MAHAYEKRCTNCRHKIQQIVKLSEGTNNLRHALCPNCNNIADKYAISRCTLYSDLFLFKTEAYMHLVFNSQGSHLERVLLIRMIILLINTLDRSIYFSLPDVLISITAQVSEIIITILFLHRSMPFRRILHVTTVLSVFSLVKPFIFLASHPISSTYYQMCNILGYMMLSKALSVYLLWNTQTVLTFLVVLRITTGFVFYGDVQI</sequence>
<accession>A0A086IZL2</accession>
<keyword evidence="3 10" id="KW-0813">Transport</keyword>
<keyword evidence="5 10" id="KW-0256">Endoplasmic reticulum</keyword>
<comment type="similarity">
    <text evidence="2 10">Belongs to the ARV1 family.</text>
</comment>
<dbReference type="AlphaFoldDB" id="A0A086IZL2"/>
<keyword evidence="4 10" id="KW-0812">Transmembrane</keyword>
<dbReference type="InterPro" id="IPR007290">
    <property type="entry name" value="Arv1"/>
</dbReference>
<protein>
    <recommendedName>
        <fullName evidence="10">Protein ARV</fullName>
    </recommendedName>
</protein>
<evidence type="ECO:0000256" key="2">
    <source>
        <dbReference type="ARBA" id="ARBA00009187"/>
    </source>
</evidence>